<dbReference type="RefSeq" id="WP_110934942.1">
    <property type="nucleotide sequence ID" value="NZ_KZ614146.1"/>
</dbReference>
<evidence type="ECO:0000313" key="4">
    <source>
        <dbReference type="Proteomes" id="UP000281498"/>
    </source>
</evidence>
<dbReference type="InterPro" id="IPR036390">
    <property type="entry name" value="WH_DNA-bd_sf"/>
</dbReference>
<dbReference type="EMBL" id="PDOE01000010">
    <property type="protein sequence ID" value="RKL65982.1"/>
    <property type="molecule type" value="Genomic_DNA"/>
</dbReference>
<dbReference type="GO" id="GO:0003677">
    <property type="term" value="F:DNA binding"/>
    <property type="evidence" value="ECO:0007669"/>
    <property type="project" value="UniProtKB-KW"/>
</dbReference>
<proteinExistence type="predicted"/>
<evidence type="ECO:0000259" key="2">
    <source>
        <dbReference type="PROSITE" id="PS50995"/>
    </source>
</evidence>
<dbReference type="OrthoDB" id="3254893at2"/>
<dbReference type="PROSITE" id="PS50995">
    <property type="entry name" value="HTH_MARR_2"/>
    <property type="match status" value="1"/>
</dbReference>
<name>A0A3A9K669_9BACI</name>
<reference evidence="3 4" key="1">
    <citation type="submission" date="2017-10" db="EMBL/GenBank/DDBJ databases">
        <title>Bacillus sp. nov., a halophilic bacterium isolated from a Keqin Lake.</title>
        <authorList>
            <person name="Wang H."/>
        </authorList>
    </citation>
    <scope>NUCLEOTIDE SEQUENCE [LARGE SCALE GENOMIC DNA]</scope>
    <source>
        <strain evidence="3 4">KCTC 13187</strain>
    </source>
</reference>
<dbReference type="PANTHER" id="PTHR33164:SF99">
    <property type="entry name" value="MARR FAMILY REGULATORY PROTEIN"/>
    <property type="match status" value="1"/>
</dbReference>
<comment type="caution">
    <text evidence="3">The sequence shown here is derived from an EMBL/GenBank/DDBJ whole genome shotgun (WGS) entry which is preliminary data.</text>
</comment>
<dbReference type="SUPFAM" id="SSF46785">
    <property type="entry name" value="Winged helix' DNA-binding domain"/>
    <property type="match status" value="1"/>
</dbReference>
<dbReference type="InterPro" id="IPR000835">
    <property type="entry name" value="HTH_MarR-typ"/>
</dbReference>
<feature type="domain" description="HTH marR-type" evidence="2">
    <location>
        <begin position="3"/>
        <end position="140"/>
    </location>
</feature>
<evidence type="ECO:0000256" key="1">
    <source>
        <dbReference type="ARBA" id="ARBA00023125"/>
    </source>
</evidence>
<dbReference type="PRINTS" id="PR00598">
    <property type="entry name" value="HTHMARR"/>
</dbReference>
<keyword evidence="1" id="KW-0238">DNA-binding</keyword>
<dbReference type="Pfam" id="PF01047">
    <property type="entry name" value="MarR"/>
    <property type="match status" value="1"/>
</dbReference>
<dbReference type="Gene3D" id="1.10.10.10">
    <property type="entry name" value="Winged helix-like DNA-binding domain superfamily/Winged helix DNA-binding domain"/>
    <property type="match status" value="1"/>
</dbReference>
<sequence length="150" mass="17354">MNESKMEDLIEQYANVYLFATKNIEKVLAEKVFPMSVEQYGILRLLDMNGPQTAKELAELTGVHKSAITTKTSRLEEKGLIKRNPDLEDRRHIQITLTEEGHIVFEQSKQAMIAFISPFFTRLDSTEVESFLKIYQKINTIIIEEESEEQ</sequence>
<gene>
    <name evidence="3" type="ORF">CR203_18100</name>
</gene>
<accession>A0A3A9K669</accession>
<protein>
    <recommendedName>
        <fullName evidence="2">HTH marR-type domain-containing protein</fullName>
    </recommendedName>
</protein>
<dbReference type="GO" id="GO:0006950">
    <property type="term" value="P:response to stress"/>
    <property type="evidence" value="ECO:0007669"/>
    <property type="project" value="TreeGrafter"/>
</dbReference>
<dbReference type="InterPro" id="IPR039422">
    <property type="entry name" value="MarR/SlyA-like"/>
</dbReference>
<keyword evidence="4" id="KW-1185">Reference proteome</keyword>
<dbReference type="SMART" id="SM00347">
    <property type="entry name" value="HTH_MARR"/>
    <property type="match status" value="1"/>
</dbReference>
<dbReference type="CDD" id="cd00090">
    <property type="entry name" value="HTH_ARSR"/>
    <property type="match status" value="1"/>
</dbReference>
<dbReference type="GO" id="GO:0003700">
    <property type="term" value="F:DNA-binding transcription factor activity"/>
    <property type="evidence" value="ECO:0007669"/>
    <property type="project" value="InterPro"/>
</dbReference>
<dbReference type="InterPro" id="IPR011991">
    <property type="entry name" value="ArsR-like_HTH"/>
</dbReference>
<dbReference type="AlphaFoldDB" id="A0A3A9K669"/>
<organism evidence="3 4">
    <name type="scientific">Salipaludibacillus neizhouensis</name>
    <dbReference type="NCBI Taxonomy" id="885475"/>
    <lineage>
        <taxon>Bacteria</taxon>
        <taxon>Bacillati</taxon>
        <taxon>Bacillota</taxon>
        <taxon>Bacilli</taxon>
        <taxon>Bacillales</taxon>
        <taxon>Bacillaceae</taxon>
    </lineage>
</organism>
<dbReference type="Proteomes" id="UP000281498">
    <property type="component" value="Unassembled WGS sequence"/>
</dbReference>
<dbReference type="PANTHER" id="PTHR33164">
    <property type="entry name" value="TRANSCRIPTIONAL REGULATOR, MARR FAMILY"/>
    <property type="match status" value="1"/>
</dbReference>
<dbReference type="InterPro" id="IPR036388">
    <property type="entry name" value="WH-like_DNA-bd_sf"/>
</dbReference>
<evidence type="ECO:0000313" key="3">
    <source>
        <dbReference type="EMBL" id="RKL65982.1"/>
    </source>
</evidence>